<dbReference type="Pfam" id="PF13185">
    <property type="entry name" value="GAF_2"/>
    <property type="match status" value="1"/>
</dbReference>
<dbReference type="Pfam" id="PF00512">
    <property type="entry name" value="HisKA"/>
    <property type="match status" value="1"/>
</dbReference>
<dbReference type="STRING" id="1267564.SAMN05192561_1351"/>
<evidence type="ECO:0000256" key="6">
    <source>
        <dbReference type="SAM" id="Coils"/>
    </source>
</evidence>
<evidence type="ECO:0000256" key="3">
    <source>
        <dbReference type="ARBA" id="ARBA00022679"/>
    </source>
</evidence>
<keyword evidence="7" id="KW-0812">Transmembrane</keyword>
<reference evidence="9 10" key="1">
    <citation type="submission" date="2016-10" db="EMBL/GenBank/DDBJ databases">
        <authorList>
            <person name="de Groot N.N."/>
        </authorList>
    </citation>
    <scope>NUCLEOTIDE SEQUENCE [LARGE SCALE GENOMIC DNA]</scope>
    <source>
        <strain evidence="9 10">IBRC-M10418</strain>
    </source>
</reference>
<evidence type="ECO:0000313" key="10">
    <source>
        <dbReference type="Proteomes" id="UP000199215"/>
    </source>
</evidence>
<dbReference type="EMBL" id="FNWU01000035">
    <property type="protein sequence ID" value="SEH68585.1"/>
    <property type="molecule type" value="Genomic_DNA"/>
</dbReference>
<dbReference type="PROSITE" id="PS50109">
    <property type="entry name" value="HIS_KIN"/>
    <property type="match status" value="1"/>
</dbReference>
<dbReference type="InterPro" id="IPR029016">
    <property type="entry name" value="GAF-like_dom_sf"/>
</dbReference>
<accession>A0A1H6K807</accession>
<dbReference type="PANTHER" id="PTHR43711">
    <property type="entry name" value="TWO-COMPONENT HISTIDINE KINASE"/>
    <property type="match status" value="1"/>
</dbReference>
<dbReference type="SMART" id="SM00388">
    <property type="entry name" value="HisKA"/>
    <property type="match status" value="1"/>
</dbReference>
<feature type="domain" description="Histidine kinase" evidence="8">
    <location>
        <begin position="309"/>
        <end position="506"/>
    </location>
</feature>
<keyword evidence="5" id="KW-0902">Two-component regulatory system</keyword>
<dbReference type="EC" id="2.7.13.3" evidence="2"/>
<protein>
    <recommendedName>
        <fullName evidence="2">histidine kinase</fullName>
        <ecNumber evidence="2">2.7.13.3</ecNumber>
    </recommendedName>
</protein>
<evidence type="ECO:0000256" key="2">
    <source>
        <dbReference type="ARBA" id="ARBA00012438"/>
    </source>
</evidence>
<feature type="transmembrane region" description="Helical" evidence="7">
    <location>
        <begin position="107"/>
        <end position="124"/>
    </location>
</feature>
<keyword evidence="10" id="KW-1185">Reference proteome</keyword>
<dbReference type="Gene3D" id="1.10.287.130">
    <property type="match status" value="1"/>
</dbReference>
<evidence type="ECO:0000259" key="8">
    <source>
        <dbReference type="PROSITE" id="PS50109"/>
    </source>
</evidence>
<sequence>MTVSRRLTGTLISATGIVLTLTHATHIITHDKPPLAMVIGAGVPLTISWIIIYAGYWITQQHNRAPSNKRLLVWTALGGLAIGGLVGTITVHQYLAGDVPHDAEFQLATAVTGGVLAGFLAGIYNTEVHHRSRRLEALQTATAEFVTESEKEAVCERVVQFAKNELNASLAGAWLYNESRNVLEPVAATNDSEKTFEAAPTYTPDDNLSWNAYTNGEICVYDDVHNHPDRHNPDTVIRSELIIPLGEHGVMNIGSRTPDMFDAVDVVTARVLASVTESVLDRVEREEELREQRQELEQQNNRLEEFASIVSHDLRNPLSVAEGYLELAKEDCDTDSLNHIEDAHTRMNTLITDMLHLARAGQTIDDTTHLSLKDAVEAAWSMVETPSTAALTTTPGSGEFTVVGDESRVRQLFENLFRNAIEHAGEDVTVTVGVLDNGDGFYIADDGPGIPDEDRDRVFDSGYTTIEDGSGLGLVTVQRIVDAHNWSVTVTDSNDGGARFEIKVGP</sequence>
<keyword evidence="3" id="KW-0808">Transferase</keyword>
<dbReference type="Proteomes" id="UP000199215">
    <property type="component" value="Unassembled WGS sequence"/>
</dbReference>
<dbReference type="InterPro" id="IPR005467">
    <property type="entry name" value="His_kinase_dom"/>
</dbReference>
<evidence type="ECO:0000256" key="4">
    <source>
        <dbReference type="ARBA" id="ARBA00022777"/>
    </source>
</evidence>
<dbReference type="SMART" id="SM00387">
    <property type="entry name" value="HATPase_c"/>
    <property type="match status" value="1"/>
</dbReference>
<feature type="transmembrane region" description="Helical" evidence="7">
    <location>
        <begin position="71"/>
        <end position="95"/>
    </location>
</feature>
<proteinExistence type="predicted"/>
<dbReference type="CDD" id="cd00075">
    <property type="entry name" value="HATPase"/>
    <property type="match status" value="1"/>
</dbReference>
<dbReference type="SUPFAM" id="SSF55781">
    <property type="entry name" value="GAF domain-like"/>
    <property type="match status" value="1"/>
</dbReference>
<dbReference type="GO" id="GO:0000155">
    <property type="term" value="F:phosphorelay sensor kinase activity"/>
    <property type="evidence" value="ECO:0007669"/>
    <property type="project" value="InterPro"/>
</dbReference>
<evidence type="ECO:0000256" key="5">
    <source>
        <dbReference type="ARBA" id="ARBA00023012"/>
    </source>
</evidence>
<dbReference type="AlphaFoldDB" id="A0A1H6K807"/>
<dbReference type="Pfam" id="PF02518">
    <property type="entry name" value="HATPase_c"/>
    <property type="match status" value="1"/>
</dbReference>
<dbReference type="InterPro" id="IPR003594">
    <property type="entry name" value="HATPase_dom"/>
</dbReference>
<dbReference type="CDD" id="cd00082">
    <property type="entry name" value="HisKA"/>
    <property type="match status" value="1"/>
</dbReference>
<dbReference type="InterPro" id="IPR003018">
    <property type="entry name" value="GAF"/>
</dbReference>
<dbReference type="Pfam" id="PF16926">
    <property type="entry name" value="HisKA_4TM"/>
    <property type="match status" value="1"/>
</dbReference>
<dbReference type="Gene3D" id="3.30.565.10">
    <property type="entry name" value="Histidine kinase-like ATPase, C-terminal domain"/>
    <property type="match status" value="1"/>
</dbReference>
<dbReference type="SUPFAM" id="SSF47384">
    <property type="entry name" value="Homodimeric domain of signal transducing histidine kinase"/>
    <property type="match status" value="1"/>
</dbReference>
<dbReference type="InterPro" id="IPR036890">
    <property type="entry name" value="HATPase_C_sf"/>
</dbReference>
<dbReference type="InterPro" id="IPR050736">
    <property type="entry name" value="Sensor_HK_Regulatory"/>
</dbReference>
<evidence type="ECO:0000256" key="7">
    <source>
        <dbReference type="SAM" id="Phobius"/>
    </source>
</evidence>
<evidence type="ECO:0000313" key="9">
    <source>
        <dbReference type="EMBL" id="SEH68585.1"/>
    </source>
</evidence>
<feature type="transmembrane region" description="Helical" evidence="7">
    <location>
        <begin position="34"/>
        <end position="59"/>
    </location>
</feature>
<evidence type="ECO:0000256" key="1">
    <source>
        <dbReference type="ARBA" id="ARBA00000085"/>
    </source>
</evidence>
<name>A0A1H6K807_9EURY</name>
<dbReference type="OrthoDB" id="8127at2157"/>
<keyword evidence="4 9" id="KW-0418">Kinase</keyword>
<dbReference type="InterPro" id="IPR031623">
    <property type="entry name" value="HisKA_4TM"/>
</dbReference>
<organism evidence="9 10">
    <name type="scientific">Halopenitus malekzadehii</name>
    <dbReference type="NCBI Taxonomy" id="1267564"/>
    <lineage>
        <taxon>Archaea</taxon>
        <taxon>Methanobacteriati</taxon>
        <taxon>Methanobacteriota</taxon>
        <taxon>Stenosarchaea group</taxon>
        <taxon>Halobacteria</taxon>
        <taxon>Halobacteriales</taxon>
        <taxon>Haloferacaceae</taxon>
        <taxon>Halopenitus</taxon>
    </lineage>
</organism>
<dbReference type="PANTHER" id="PTHR43711:SF1">
    <property type="entry name" value="HISTIDINE KINASE 1"/>
    <property type="match status" value="1"/>
</dbReference>
<comment type="catalytic activity">
    <reaction evidence="1">
        <text>ATP + protein L-histidine = ADP + protein N-phospho-L-histidine.</text>
        <dbReference type="EC" id="2.7.13.3"/>
    </reaction>
</comment>
<dbReference type="SMART" id="SM00065">
    <property type="entry name" value="GAF"/>
    <property type="match status" value="1"/>
</dbReference>
<dbReference type="InterPro" id="IPR036097">
    <property type="entry name" value="HisK_dim/P_sf"/>
</dbReference>
<dbReference type="InterPro" id="IPR003661">
    <property type="entry name" value="HisK_dim/P_dom"/>
</dbReference>
<keyword evidence="7" id="KW-0472">Membrane</keyword>
<dbReference type="SUPFAM" id="SSF55874">
    <property type="entry name" value="ATPase domain of HSP90 chaperone/DNA topoisomerase II/histidine kinase"/>
    <property type="match status" value="1"/>
</dbReference>
<dbReference type="RefSeq" id="WP_092818092.1">
    <property type="nucleotide sequence ID" value="NZ_FNWU01000035.1"/>
</dbReference>
<keyword evidence="7" id="KW-1133">Transmembrane helix</keyword>
<keyword evidence="6" id="KW-0175">Coiled coil</keyword>
<dbReference type="Gene3D" id="3.30.450.40">
    <property type="match status" value="1"/>
</dbReference>
<feature type="coiled-coil region" evidence="6">
    <location>
        <begin position="279"/>
        <end position="309"/>
    </location>
</feature>
<gene>
    <name evidence="9" type="ORF">SAMN05192561_1351</name>
</gene>